<dbReference type="PANTHER" id="PTHR31751">
    <property type="entry name" value="SI:CH211-108C17.2-RELATED-RELATED"/>
    <property type="match status" value="1"/>
</dbReference>
<comment type="caution">
    <text evidence="1">The sequence shown here is derived from an EMBL/GenBank/DDBJ whole genome shotgun (WGS) entry which is preliminary data.</text>
</comment>
<gene>
    <name evidence="1" type="ORF">DPMN_005770</name>
</gene>
<evidence type="ECO:0000313" key="2">
    <source>
        <dbReference type="Proteomes" id="UP000828390"/>
    </source>
</evidence>
<reference evidence="1" key="1">
    <citation type="journal article" date="2019" name="bioRxiv">
        <title>The Genome of the Zebra Mussel, Dreissena polymorpha: A Resource for Invasive Species Research.</title>
        <authorList>
            <person name="McCartney M.A."/>
            <person name="Auch B."/>
            <person name="Kono T."/>
            <person name="Mallez S."/>
            <person name="Zhang Y."/>
            <person name="Obille A."/>
            <person name="Becker A."/>
            <person name="Abrahante J.E."/>
            <person name="Garbe J."/>
            <person name="Badalamenti J.P."/>
            <person name="Herman A."/>
            <person name="Mangelson H."/>
            <person name="Liachko I."/>
            <person name="Sullivan S."/>
            <person name="Sone E.D."/>
            <person name="Koren S."/>
            <person name="Silverstein K.A.T."/>
            <person name="Beckman K.B."/>
            <person name="Gohl D.M."/>
        </authorList>
    </citation>
    <scope>NUCLEOTIDE SEQUENCE</scope>
    <source>
        <strain evidence="1">Duluth1</strain>
        <tissue evidence="1">Whole animal</tissue>
    </source>
</reference>
<dbReference type="EMBL" id="JAIWYP010000001">
    <property type="protein sequence ID" value="KAH3881843.1"/>
    <property type="molecule type" value="Genomic_DNA"/>
</dbReference>
<protein>
    <submittedName>
        <fullName evidence="1">Uncharacterized protein</fullName>
    </submittedName>
</protein>
<sequence>MDSPGFSAQYCTYTVMTHDSKDLLACVIVNKRETNMTSTLMEPEGLKRCLKQLLDAGIFVKELVTDASTTISSMIGKLHILDKPEHKVLFIVYLTVGYPFVTEEHIDTKLHLPFQCPVLL</sequence>
<dbReference type="PANTHER" id="PTHR31751:SF7">
    <property type="entry name" value="THAP-TYPE DOMAIN-CONTAINING PROTEIN"/>
    <property type="match status" value="1"/>
</dbReference>
<reference evidence="1" key="2">
    <citation type="submission" date="2020-11" db="EMBL/GenBank/DDBJ databases">
        <authorList>
            <person name="McCartney M.A."/>
            <person name="Auch B."/>
            <person name="Kono T."/>
            <person name="Mallez S."/>
            <person name="Becker A."/>
            <person name="Gohl D.M."/>
            <person name="Silverstein K.A.T."/>
            <person name="Koren S."/>
            <person name="Bechman K.B."/>
            <person name="Herman A."/>
            <person name="Abrahante J.E."/>
            <person name="Garbe J."/>
        </authorList>
    </citation>
    <scope>NUCLEOTIDE SEQUENCE</scope>
    <source>
        <strain evidence="1">Duluth1</strain>
        <tissue evidence="1">Whole animal</tissue>
    </source>
</reference>
<proteinExistence type="predicted"/>
<dbReference type="Proteomes" id="UP000828390">
    <property type="component" value="Unassembled WGS sequence"/>
</dbReference>
<accession>A0A9D4MSW1</accession>
<dbReference type="AlphaFoldDB" id="A0A9D4MSW1"/>
<evidence type="ECO:0000313" key="1">
    <source>
        <dbReference type="EMBL" id="KAH3881843.1"/>
    </source>
</evidence>
<organism evidence="1 2">
    <name type="scientific">Dreissena polymorpha</name>
    <name type="common">Zebra mussel</name>
    <name type="synonym">Mytilus polymorpha</name>
    <dbReference type="NCBI Taxonomy" id="45954"/>
    <lineage>
        <taxon>Eukaryota</taxon>
        <taxon>Metazoa</taxon>
        <taxon>Spiralia</taxon>
        <taxon>Lophotrochozoa</taxon>
        <taxon>Mollusca</taxon>
        <taxon>Bivalvia</taxon>
        <taxon>Autobranchia</taxon>
        <taxon>Heteroconchia</taxon>
        <taxon>Euheterodonta</taxon>
        <taxon>Imparidentia</taxon>
        <taxon>Neoheterodontei</taxon>
        <taxon>Myida</taxon>
        <taxon>Dreissenoidea</taxon>
        <taxon>Dreissenidae</taxon>
        <taxon>Dreissena</taxon>
    </lineage>
</organism>
<name>A0A9D4MSW1_DREPO</name>
<keyword evidence="2" id="KW-1185">Reference proteome</keyword>